<dbReference type="KEGG" id="bwh:A9C19_16250"/>
<organism evidence="1 2">
    <name type="scientific">Bacillus weihaiensis</name>
    <dbReference type="NCBI Taxonomy" id="1547283"/>
    <lineage>
        <taxon>Bacteria</taxon>
        <taxon>Bacillati</taxon>
        <taxon>Bacillota</taxon>
        <taxon>Bacilli</taxon>
        <taxon>Bacillales</taxon>
        <taxon>Bacillaceae</taxon>
        <taxon>Bacillus</taxon>
    </lineage>
</organism>
<proteinExistence type="predicted"/>
<evidence type="ECO:0008006" key="3">
    <source>
        <dbReference type="Google" id="ProtNLM"/>
    </source>
</evidence>
<accession>A0A1L3MV03</accession>
<keyword evidence="2" id="KW-1185">Reference proteome</keyword>
<dbReference type="Proteomes" id="UP000181936">
    <property type="component" value="Chromosome"/>
</dbReference>
<evidence type="ECO:0000313" key="2">
    <source>
        <dbReference type="Proteomes" id="UP000181936"/>
    </source>
</evidence>
<sequence length="132" mass="15710">MKELIFTSYQEYEEYMLNKAFSKAAKRELHGEEKEGYVKDFYDRAMNGWKEDECDKWIEKHGYVVIQVWKDESEIGGRKVVRGRPKKLHSTRLNHSIHVRLDNNTYAKLHAYCEKNQLEVSEAIRQAIQKLS</sequence>
<dbReference type="AlphaFoldDB" id="A0A1L3MV03"/>
<dbReference type="EMBL" id="CP016020">
    <property type="protein sequence ID" value="APH06168.1"/>
    <property type="molecule type" value="Genomic_DNA"/>
</dbReference>
<gene>
    <name evidence="1" type="ORF">A9C19_16250</name>
</gene>
<dbReference type="RefSeq" id="WP_072580970.1">
    <property type="nucleotide sequence ID" value="NZ_CP016020.1"/>
</dbReference>
<reference evidence="1 2" key="1">
    <citation type="journal article" date="2016" name="Sci. Rep.">
        <title>Complete genome sequence and transcriptomic analysis of a novel marine strain Bacillus weihaiensis reveals the mechanism of brown algae degradation.</title>
        <authorList>
            <person name="Zhu Y."/>
            <person name="Chen P."/>
            <person name="Bao Y."/>
            <person name="Men Y."/>
            <person name="Zeng Y."/>
            <person name="Yang J."/>
            <person name="Sun J."/>
            <person name="Sun Y."/>
        </authorList>
    </citation>
    <scope>NUCLEOTIDE SEQUENCE [LARGE SCALE GENOMIC DNA]</scope>
    <source>
        <strain evidence="1 2">Alg07</strain>
    </source>
</reference>
<protein>
    <recommendedName>
        <fullName evidence="3">Ribbon-helix-helix protein CopG domain-containing protein</fullName>
    </recommendedName>
</protein>
<name>A0A1L3MV03_9BACI</name>
<evidence type="ECO:0000313" key="1">
    <source>
        <dbReference type="EMBL" id="APH06168.1"/>
    </source>
</evidence>
<dbReference type="OrthoDB" id="2474279at2"/>